<organism evidence="1 2">
    <name type="scientific">Meyerozyma guilliermondii (strain ATCC 6260 / CBS 566 / DSM 6381 / JCM 1539 / NBRC 10279 / NRRL Y-324)</name>
    <name type="common">Yeast</name>
    <name type="synonym">Candida guilliermondii</name>
    <dbReference type="NCBI Taxonomy" id="294746"/>
    <lineage>
        <taxon>Eukaryota</taxon>
        <taxon>Fungi</taxon>
        <taxon>Dikarya</taxon>
        <taxon>Ascomycota</taxon>
        <taxon>Saccharomycotina</taxon>
        <taxon>Pichiomycetes</taxon>
        <taxon>Debaryomycetaceae</taxon>
        <taxon>Meyerozyma</taxon>
    </lineage>
</organism>
<dbReference type="InParanoid" id="A5DDV4"/>
<dbReference type="OrthoDB" id="10251727at2759"/>
<reference evidence="1 2" key="1">
    <citation type="journal article" date="2009" name="Nature">
        <title>Evolution of pathogenicity and sexual reproduction in eight Candida genomes.</title>
        <authorList>
            <person name="Butler G."/>
            <person name="Rasmussen M.D."/>
            <person name="Lin M.F."/>
            <person name="Santos M.A."/>
            <person name="Sakthikumar S."/>
            <person name="Munro C.A."/>
            <person name="Rheinbay E."/>
            <person name="Grabherr M."/>
            <person name="Forche A."/>
            <person name="Reedy J.L."/>
            <person name="Agrafioti I."/>
            <person name="Arnaud M.B."/>
            <person name="Bates S."/>
            <person name="Brown A.J."/>
            <person name="Brunke S."/>
            <person name="Costanzo M.C."/>
            <person name="Fitzpatrick D.A."/>
            <person name="de Groot P.W."/>
            <person name="Harris D."/>
            <person name="Hoyer L.L."/>
            <person name="Hube B."/>
            <person name="Klis F.M."/>
            <person name="Kodira C."/>
            <person name="Lennard N."/>
            <person name="Logue M.E."/>
            <person name="Martin R."/>
            <person name="Neiman A.M."/>
            <person name="Nikolaou E."/>
            <person name="Quail M.A."/>
            <person name="Quinn J."/>
            <person name="Santos M.C."/>
            <person name="Schmitzberger F.F."/>
            <person name="Sherlock G."/>
            <person name="Shah P."/>
            <person name="Silverstein K.A."/>
            <person name="Skrzypek M.S."/>
            <person name="Soll D."/>
            <person name="Staggs R."/>
            <person name="Stansfield I."/>
            <person name="Stumpf M.P."/>
            <person name="Sudbery P.E."/>
            <person name="Srikantha T."/>
            <person name="Zeng Q."/>
            <person name="Berman J."/>
            <person name="Berriman M."/>
            <person name="Heitman J."/>
            <person name="Gow N.A."/>
            <person name="Lorenz M.C."/>
            <person name="Birren B.W."/>
            <person name="Kellis M."/>
            <person name="Cuomo C.A."/>
        </authorList>
    </citation>
    <scope>NUCLEOTIDE SEQUENCE [LARGE SCALE GENOMIC DNA]</scope>
    <source>
        <strain evidence="2">ATCC 6260 / CBS 566 / DSM 6381 / JCM 1539 / NBRC 10279 / NRRL Y-324</strain>
    </source>
</reference>
<dbReference type="EMBL" id="CH408156">
    <property type="protein sequence ID" value="EDK37357.2"/>
    <property type="molecule type" value="Genomic_DNA"/>
</dbReference>
<gene>
    <name evidence="1" type="ORF">PGUG_01455</name>
</gene>
<dbReference type="Pfam" id="PF00687">
    <property type="entry name" value="Ribosomal_L1"/>
    <property type="match status" value="1"/>
</dbReference>
<accession>A5DDV4</accession>
<name>A5DDV4_PICGU</name>
<sequence length="278" mass="31237">MGEQNKFHLGSEAEAATQKSIRALVAHSRKAGKSEPIYLIINTVKPMVRKKDYTPRIIPVTNKIGRLQDKSVLLVTKDPSTPYRHALTEKDSATEDVFNQIYTLTKLKSLAKDPKKLSLMFKEYDLVVSDNRIHKFLPDILGAQFFLKNKKIPFMVQMARPSPESQAQLTKSKSSTKLKDNRCEPKYVYSQMKAIARNTYFIPSAKGTCVSIVIGHTEMETPAIVTNLNDVIGYLVDSKNLPVGGLLRTIENIVSVHVKTSESVSMEIKKEKGIEEKN</sequence>
<dbReference type="InterPro" id="IPR028364">
    <property type="entry name" value="Ribosomal_uL1/biogenesis"/>
</dbReference>
<proteinExistence type="predicted"/>
<evidence type="ECO:0008006" key="3">
    <source>
        <dbReference type="Google" id="ProtNLM"/>
    </source>
</evidence>
<dbReference type="eggNOG" id="KOG1685">
    <property type="taxonomic scope" value="Eukaryota"/>
</dbReference>
<dbReference type="Proteomes" id="UP000001997">
    <property type="component" value="Unassembled WGS sequence"/>
</dbReference>
<dbReference type="RefSeq" id="XP_001485784.2">
    <property type="nucleotide sequence ID" value="XM_001485734.1"/>
</dbReference>
<dbReference type="AlphaFoldDB" id="A5DDV4"/>
<dbReference type="FunCoup" id="A5DDV4">
    <property type="interactions" value="368"/>
</dbReference>
<protein>
    <recommendedName>
        <fullName evidence="3">Ribosome biogenesis protein UTP30</fullName>
    </recommendedName>
</protein>
<dbReference type="STRING" id="294746.A5DDV4"/>
<dbReference type="SUPFAM" id="SSF56808">
    <property type="entry name" value="Ribosomal protein L1"/>
    <property type="match status" value="1"/>
</dbReference>
<dbReference type="InterPro" id="IPR016095">
    <property type="entry name" value="Ribosomal_uL1_3-a/b-sand"/>
</dbReference>
<dbReference type="InterPro" id="IPR023674">
    <property type="entry name" value="Ribosomal_uL1-like"/>
</dbReference>
<evidence type="ECO:0000313" key="1">
    <source>
        <dbReference type="EMBL" id="EDK37357.2"/>
    </source>
</evidence>
<dbReference type="OMA" id="ADFRVHH"/>
<dbReference type="HOGENOM" id="CLU_063901_0_0_1"/>
<dbReference type="Gene3D" id="3.40.50.790">
    <property type="match status" value="1"/>
</dbReference>
<dbReference type="VEuPathDB" id="FungiDB:PGUG_01455"/>
<dbReference type="GeneID" id="5127606"/>
<evidence type="ECO:0000313" key="2">
    <source>
        <dbReference type="Proteomes" id="UP000001997"/>
    </source>
</evidence>
<dbReference type="KEGG" id="pgu:PGUG_01455"/>
<keyword evidence="2" id="KW-1185">Reference proteome</keyword>